<dbReference type="InterPro" id="IPR012337">
    <property type="entry name" value="RNaseH-like_sf"/>
</dbReference>
<dbReference type="Proteomes" id="UP001054902">
    <property type="component" value="Unassembled WGS sequence"/>
</dbReference>
<feature type="domain" description="RNase H type-1" evidence="1">
    <location>
        <begin position="1"/>
        <end position="103"/>
    </location>
</feature>
<dbReference type="EMBL" id="BLLK01000062">
    <property type="protein sequence ID" value="GFH59169.1"/>
    <property type="molecule type" value="Genomic_DNA"/>
</dbReference>
<organism evidence="2 3">
    <name type="scientific">Chaetoceros tenuissimus</name>
    <dbReference type="NCBI Taxonomy" id="426638"/>
    <lineage>
        <taxon>Eukaryota</taxon>
        <taxon>Sar</taxon>
        <taxon>Stramenopiles</taxon>
        <taxon>Ochrophyta</taxon>
        <taxon>Bacillariophyta</taxon>
        <taxon>Coscinodiscophyceae</taxon>
        <taxon>Chaetocerotophycidae</taxon>
        <taxon>Chaetocerotales</taxon>
        <taxon>Chaetocerotaceae</taxon>
        <taxon>Chaetoceros</taxon>
    </lineage>
</organism>
<comment type="caution">
    <text evidence="2">The sequence shown here is derived from an EMBL/GenBank/DDBJ whole genome shotgun (WGS) entry which is preliminary data.</text>
</comment>
<evidence type="ECO:0000313" key="3">
    <source>
        <dbReference type="Proteomes" id="UP001054902"/>
    </source>
</evidence>
<reference evidence="2 3" key="1">
    <citation type="journal article" date="2021" name="Sci. Rep.">
        <title>The genome of the diatom Chaetoceros tenuissimus carries an ancient integrated fragment of an extant virus.</title>
        <authorList>
            <person name="Hongo Y."/>
            <person name="Kimura K."/>
            <person name="Takaki Y."/>
            <person name="Yoshida Y."/>
            <person name="Baba S."/>
            <person name="Kobayashi G."/>
            <person name="Nagasaki K."/>
            <person name="Hano T."/>
            <person name="Tomaru Y."/>
        </authorList>
    </citation>
    <scope>NUCLEOTIDE SEQUENCE [LARGE SCALE GENOMIC DNA]</scope>
    <source>
        <strain evidence="2 3">NIES-3715</strain>
    </source>
</reference>
<dbReference type="InterPro" id="IPR002156">
    <property type="entry name" value="RNaseH_domain"/>
</dbReference>
<dbReference type="PROSITE" id="PS50879">
    <property type="entry name" value="RNASE_H_1"/>
    <property type="match status" value="1"/>
</dbReference>
<dbReference type="PANTHER" id="PTHR46387:SF2">
    <property type="entry name" value="RIBONUCLEASE HI"/>
    <property type="match status" value="1"/>
</dbReference>
<name>A0AAD3D7B9_9STRA</name>
<evidence type="ECO:0000313" key="2">
    <source>
        <dbReference type="EMBL" id="GFH59169.1"/>
    </source>
</evidence>
<dbReference type="GO" id="GO:0003676">
    <property type="term" value="F:nucleic acid binding"/>
    <property type="evidence" value="ECO:0007669"/>
    <property type="project" value="InterPro"/>
</dbReference>
<proteinExistence type="predicted"/>
<protein>
    <recommendedName>
        <fullName evidence="1">RNase H type-1 domain-containing protein</fullName>
    </recommendedName>
</protein>
<dbReference type="Gene3D" id="3.30.420.10">
    <property type="entry name" value="Ribonuclease H-like superfamily/Ribonuclease H"/>
    <property type="match status" value="1"/>
</dbReference>
<dbReference type="CDD" id="cd09279">
    <property type="entry name" value="RNase_HI_like"/>
    <property type="match status" value="1"/>
</dbReference>
<keyword evidence="3" id="KW-1185">Reference proteome</keyword>
<dbReference type="GO" id="GO:0004523">
    <property type="term" value="F:RNA-DNA hybrid ribonuclease activity"/>
    <property type="evidence" value="ECO:0007669"/>
    <property type="project" value="InterPro"/>
</dbReference>
<dbReference type="AlphaFoldDB" id="A0AAD3D7B9"/>
<evidence type="ECO:0000259" key="1">
    <source>
        <dbReference type="PROSITE" id="PS50879"/>
    </source>
</evidence>
<sequence length="104" mass="11988">MVSESYQPSRNVSNNQAEYYGLINGLECVRDNYSCHGLYIRGDSEIAVKQMNGEYAVRSDNIRPLFDEANEVLQDIDYSFHKIQHISRIQNWEADQLANDAIDN</sequence>
<dbReference type="SUPFAM" id="SSF53098">
    <property type="entry name" value="Ribonuclease H-like"/>
    <property type="match status" value="1"/>
</dbReference>
<gene>
    <name evidence="2" type="ORF">CTEN210_15645</name>
</gene>
<accession>A0AAD3D7B9</accession>
<dbReference type="Pfam" id="PF13456">
    <property type="entry name" value="RVT_3"/>
    <property type="match status" value="1"/>
</dbReference>
<dbReference type="PANTHER" id="PTHR46387">
    <property type="entry name" value="POLYNUCLEOTIDYL TRANSFERASE, RIBONUCLEASE H-LIKE SUPERFAMILY PROTEIN"/>
    <property type="match status" value="1"/>
</dbReference>
<dbReference type="InterPro" id="IPR036397">
    <property type="entry name" value="RNaseH_sf"/>
</dbReference>